<comment type="caution">
    <text evidence="4">The sequence shown here is derived from an EMBL/GenBank/DDBJ whole genome shotgun (WGS) entry which is preliminary data.</text>
</comment>
<dbReference type="SUPFAM" id="SSF56801">
    <property type="entry name" value="Acetyl-CoA synthetase-like"/>
    <property type="match status" value="1"/>
</dbReference>
<evidence type="ECO:0000313" key="5">
    <source>
        <dbReference type="Proteomes" id="UP001054945"/>
    </source>
</evidence>
<dbReference type="AlphaFoldDB" id="A0AAV4T4W7"/>
<dbReference type="Proteomes" id="UP001054945">
    <property type="component" value="Unassembled WGS sequence"/>
</dbReference>
<dbReference type="InterPro" id="IPR045851">
    <property type="entry name" value="AMP-bd_C_sf"/>
</dbReference>
<dbReference type="GO" id="GO:0031956">
    <property type="term" value="F:medium-chain fatty acid-CoA ligase activity"/>
    <property type="evidence" value="ECO:0007669"/>
    <property type="project" value="TreeGrafter"/>
</dbReference>
<proteinExistence type="inferred from homology"/>
<organism evidence="4 5">
    <name type="scientific">Caerostris extrusa</name>
    <name type="common">Bark spider</name>
    <name type="synonym">Caerostris bankana</name>
    <dbReference type="NCBI Taxonomy" id="172846"/>
    <lineage>
        <taxon>Eukaryota</taxon>
        <taxon>Metazoa</taxon>
        <taxon>Ecdysozoa</taxon>
        <taxon>Arthropoda</taxon>
        <taxon>Chelicerata</taxon>
        <taxon>Arachnida</taxon>
        <taxon>Araneae</taxon>
        <taxon>Araneomorphae</taxon>
        <taxon>Entelegynae</taxon>
        <taxon>Araneoidea</taxon>
        <taxon>Araneidae</taxon>
        <taxon>Caerostris</taxon>
    </lineage>
</organism>
<protein>
    <submittedName>
        <fullName evidence="4">Medium-chain acyl-CoA ligase ACSF2, mitochondrial</fullName>
    </submittedName>
</protein>
<dbReference type="PANTHER" id="PTHR43201:SF5">
    <property type="entry name" value="MEDIUM-CHAIN ACYL-COA LIGASE ACSF2, MITOCHONDRIAL"/>
    <property type="match status" value="1"/>
</dbReference>
<evidence type="ECO:0000259" key="3">
    <source>
        <dbReference type="Pfam" id="PF13193"/>
    </source>
</evidence>
<accession>A0AAV4T4W7</accession>
<gene>
    <name evidence="4" type="primary">ACSF2</name>
    <name evidence="4" type="ORF">CEXT_36321</name>
</gene>
<dbReference type="EMBL" id="BPLR01010597">
    <property type="protein sequence ID" value="GIY40316.1"/>
    <property type="molecule type" value="Genomic_DNA"/>
</dbReference>
<dbReference type="PANTHER" id="PTHR43201">
    <property type="entry name" value="ACYL-COA SYNTHETASE"/>
    <property type="match status" value="1"/>
</dbReference>
<comment type="similarity">
    <text evidence="1">Belongs to the ATP-dependent AMP-binding enzyme family.</text>
</comment>
<name>A0AAV4T4W7_CAEEX</name>
<dbReference type="Pfam" id="PF13193">
    <property type="entry name" value="AMP-binding_C"/>
    <property type="match status" value="1"/>
</dbReference>
<evidence type="ECO:0000256" key="2">
    <source>
        <dbReference type="ARBA" id="ARBA00022598"/>
    </source>
</evidence>
<feature type="domain" description="AMP-binding enzyme C-terminal" evidence="3">
    <location>
        <begin position="36"/>
        <end position="71"/>
    </location>
</feature>
<reference evidence="4 5" key="1">
    <citation type="submission" date="2021-06" db="EMBL/GenBank/DDBJ databases">
        <title>Caerostris extrusa draft genome.</title>
        <authorList>
            <person name="Kono N."/>
            <person name="Arakawa K."/>
        </authorList>
    </citation>
    <scope>NUCLEOTIDE SEQUENCE [LARGE SCALE GENOMIC DNA]</scope>
</reference>
<evidence type="ECO:0000256" key="1">
    <source>
        <dbReference type="ARBA" id="ARBA00006432"/>
    </source>
</evidence>
<dbReference type="InterPro" id="IPR025110">
    <property type="entry name" value="AMP-bd_C"/>
</dbReference>
<dbReference type="GO" id="GO:0006631">
    <property type="term" value="P:fatty acid metabolic process"/>
    <property type="evidence" value="ECO:0007669"/>
    <property type="project" value="TreeGrafter"/>
</dbReference>
<dbReference type="Gene3D" id="3.30.300.30">
    <property type="match status" value="1"/>
</dbReference>
<evidence type="ECO:0000313" key="4">
    <source>
        <dbReference type="EMBL" id="GIY40316.1"/>
    </source>
</evidence>
<keyword evidence="2 4" id="KW-0436">Ligase</keyword>
<sequence>MVFRDLCDMDEYGYVRVVGRKKDMIIRGGENIYPAELENFLSTHPAILEMHVVGVPDKRMGEEVCAWISLKKI</sequence>
<keyword evidence="5" id="KW-1185">Reference proteome</keyword>